<proteinExistence type="predicted"/>
<dbReference type="InterPro" id="IPR012902">
    <property type="entry name" value="N_methyl_site"/>
</dbReference>
<evidence type="ECO:0000313" key="2">
    <source>
        <dbReference type="EMBL" id="SFC15092.1"/>
    </source>
</evidence>
<dbReference type="NCBIfam" id="TIGR02523">
    <property type="entry name" value="type_IV_pilV"/>
    <property type="match status" value="1"/>
</dbReference>
<sequence length="191" mass="20369">MASTRQHGMTMIEVLVTLLVFTVGLLGVAALQLNALKGTADSAQRSQATWVLQELAERMRANNIGSNESNYTTAATCTSLPSPWCADHYNPISGAKVNAATCTSAEMAAFDRWEAQCSYAATTTYAANATAAAGRYTSSDFLIPPSQGSTLSVQADSSHLLTLTSHWRSRGDDAKQQSTESVLSSALEIRR</sequence>
<comment type="caution">
    <text evidence="2">The sequence shown here is derived from an EMBL/GenBank/DDBJ whole genome shotgun (WGS) entry which is preliminary data.</text>
</comment>
<reference evidence="2 3" key="1">
    <citation type="submission" date="2016-10" db="EMBL/GenBank/DDBJ databases">
        <authorList>
            <person name="Varghese N."/>
            <person name="Submissions S."/>
        </authorList>
    </citation>
    <scope>NUCLEOTIDE SEQUENCE [LARGE SCALE GENOMIC DNA]</scope>
    <source>
        <strain evidence="2 3">LMG 18378</strain>
    </source>
</reference>
<dbReference type="Proteomes" id="UP000183385">
    <property type="component" value="Unassembled WGS sequence"/>
</dbReference>
<accession>A0AAQ1KE31</accession>
<dbReference type="Pfam" id="PF22150">
    <property type="entry name" value="Tt1218-like"/>
    <property type="match status" value="1"/>
</dbReference>
<evidence type="ECO:0000259" key="1">
    <source>
        <dbReference type="Pfam" id="PF22150"/>
    </source>
</evidence>
<gene>
    <name evidence="2" type="ORF">SAMN05216577_10391</name>
</gene>
<feature type="domain" description="Type IV pilin Tt1218-like" evidence="1">
    <location>
        <begin position="30"/>
        <end position="113"/>
    </location>
</feature>
<protein>
    <submittedName>
        <fullName evidence="2">Type IV pilus assembly protein PilV</fullName>
    </submittedName>
</protein>
<dbReference type="EMBL" id="FOLS01000003">
    <property type="protein sequence ID" value="SFC15092.1"/>
    <property type="molecule type" value="Genomic_DNA"/>
</dbReference>
<dbReference type="AlphaFoldDB" id="A0AAQ1KE31"/>
<dbReference type="Pfam" id="PF07963">
    <property type="entry name" value="N_methyl"/>
    <property type="match status" value="1"/>
</dbReference>
<dbReference type="NCBIfam" id="TIGR02532">
    <property type="entry name" value="IV_pilin_GFxxxE"/>
    <property type="match status" value="1"/>
</dbReference>
<dbReference type="InterPro" id="IPR054402">
    <property type="entry name" value="Tt1218-like_dom"/>
</dbReference>
<dbReference type="InterPro" id="IPR013362">
    <property type="entry name" value="Pilus_4_PilV"/>
</dbReference>
<organism evidence="2 3">
    <name type="scientific">Pseudomonas citronellolis</name>
    <dbReference type="NCBI Taxonomy" id="53408"/>
    <lineage>
        <taxon>Bacteria</taxon>
        <taxon>Pseudomonadati</taxon>
        <taxon>Pseudomonadota</taxon>
        <taxon>Gammaproteobacteria</taxon>
        <taxon>Pseudomonadales</taxon>
        <taxon>Pseudomonadaceae</taxon>
        <taxon>Pseudomonas</taxon>
    </lineage>
</organism>
<name>A0AAQ1KE31_9PSED</name>
<keyword evidence="3" id="KW-1185">Reference proteome</keyword>
<evidence type="ECO:0000313" key="3">
    <source>
        <dbReference type="Proteomes" id="UP000183385"/>
    </source>
</evidence>